<keyword evidence="3" id="KW-1185">Reference proteome</keyword>
<feature type="transmembrane region" description="Helical" evidence="1">
    <location>
        <begin position="70"/>
        <end position="88"/>
    </location>
</feature>
<keyword evidence="1" id="KW-0472">Membrane</keyword>
<evidence type="ECO:0000256" key="1">
    <source>
        <dbReference type="SAM" id="Phobius"/>
    </source>
</evidence>
<gene>
    <name evidence="2" type="ORF">P4706_17325</name>
</gene>
<evidence type="ECO:0000313" key="3">
    <source>
        <dbReference type="Proteomes" id="UP001307168"/>
    </source>
</evidence>
<organism evidence="2 3">
    <name type="scientific">Peribacillus castrilensis</name>
    <dbReference type="NCBI Taxonomy" id="2897690"/>
    <lineage>
        <taxon>Bacteria</taxon>
        <taxon>Bacillati</taxon>
        <taxon>Bacillota</taxon>
        <taxon>Bacilli</taxon>
        <taxon>Bacillales</taxon>
        <taxon>Bacillaceae</taxon>
        <taxon>Peribacillus</taxon>
    </lineage>
</organism>
<proteinExistence type="predicted"/>
<evidence type="ECO:0000313" key="2">
    <source>
        <dbReference type="EMBL" id="MEC0274817.1"/>
    </source>
</evidence>
<dbReference type="RefSeq" id="WP_367407286.1">
    <property type="nucleotide sequence ID" value="NZ_JARNBH010000016.1"/>
</dbReference>
<name>A0AAW9NHJ6_9BACI</name>
<dbReference type="Proteomes" id="UP001307168">
    <property type="component" value="Unassembled WGS sequence"/>
</dbReference>
<comment type="caution">
    <text evidence="2">The sequence shown here is derived from an EMBL/GenBank/DDBJ whole genome shotgun (WGS) entry which is preliminary data.</text>
</comment>
<dbReference type="EMBL" id="JARNBH010000016">
    <property type="protein sequence ID" value="MEC0274817.1"/>
    <property type="molecule type" value="Genomic_DNA"/>
</dbReference>
<accession>A0AAW9NHJ6</accession>
<reference evidence="2 3" key="1">
    <citation type="submission" date="2023-03" db="EMBL/GenBank/DDBJ databases">
        <title>Bacillus Genome Sequencing.</title>
        <authorList>
            <person name="Dunlap C."/>
        </authorList>
    </citation>
    <scope>NUCLEOTIDE SEQUENCE [LARGE SCALE GENOMIC DNA]</scope>
    <source>
        <strain evidence="2 3">B-41290</strain>
    </source>
</reference>
<protein>
    <submittedName>
        <fullName evidence="2">Uncharacterized protein</fullName>
    </submittedName>
</protein>
<dbReference type="AlphaFoldDB" id="A0AAW9NHJ6"/>
<keyword evidence="1" id="KW-1133">Transmembrane helix</keyword>
<keyword evidence="1" id="KW-0812">Transmembrane</keyword>
<sequence length="89" mass="10250">MVIAIGKEKGLESMIAKEGEAILNKENQFRQNINSEDPFIKNLYSDLNERINAYEQEDAVKIEKMKWSDATGSIFFMILIIAYLIYSLV</sequence>